<dbReference type="GO" id="GO:0097576">
    <property type="term" value="P:vacuole fusion"/>
    <property type="evidence" value="ECO:0007669"/>
    <property type="project" value="UniProtKB-ARBA"/>
</dbReference>
<dbReference type="SUPFAM" id="SSF58038">
    <property type="entry name" value="SNARE fusion complex"/>
    <property type="match status" value="1"/>
</dbReference>
<evidence type="ECO:0000313" key="8">
    <source>
        <dbReference type="Proteomes" id="UP000258309"/>
    </source>
</evidence>
<dbReference type="OrthoDB" id="428895at2759"/>
<evidence type="ECO:0000259" key="5">
    <source>
        <dbReference type="PROSITE" id="PS50192"/>
    </source>
</evidence>
<dbReference type="Gene3D" id="3.30.1520.10">
    <property type="entry name" value="Phox-like domain"/>
    <property type="match status" value="1"/>
</dbReference>
<evidence type="ECO:0000256" key="2">
    <source>
        <dbReference type="ARBA" id="ARBA00022554"/>
    </source>
</evidence>
<evidence type="ECO:0000256" key="4">
    <source>
        <dbReference type="ARBA" id="ARBA00054927"/>
    </source>
</evidence>
<evidence type="ECO:0000256" key="1">
    <source>
        <dbReference type="ARBA" id="ARBA00004116"/>
    </source>
</evidence>
<proteinExistence type="predicted"/>
<sequence length="382" mass="41833">MAPPLEISIPSTILSTPPTGKPFTLYNITLRLPLRTFVIQKRYSEFVALHHGLVSLISDPPPAPLPAKSWFTSTASSPELTETRRVGLERYLRTIAEDPDRRWRETSLWRSFLNLPSSTNSSASFSSSRQDLMAANQRATMSAGQVAADPQVWLDLHREMKGQLHDARLFLGRRDGATTAQAQYEAGANAKRCLVKAGGLLVNLDEGLKTLVEGEKGKGNAMSSSSGKLGEGEIRRRRDLLGSARVERDGLEKLALTLASKSHEGAAESTRGAAASQQDKNALFGASVSRPTGRVLGAPVQETSKTRELDNEGVLQLQKQMMEDQDLDVEELGKIVRRQKEMGMAIHGELELQKDMLNRVDGDVDRIKGKIGVAKKRVGKLS</sequence>
<dbReference type="InterPro" id="IPR036871">
    <property type="entry name" value="PX_dom_sf"/>
</dbReference>
<dbReference type="InterPro" id="IPR001683">
    <property type="entry name" value="PX_dom"/>
</dbReference>
<comment type="function">
    <text evidence="4">Essential for proper morphogenesis of the vacuole. May exist as structural reinforcement on the surface of the vacuolar membrane and be required for maintenance against rupture by osmotic pressure.</text>
</comment>
<keyword evidence="3" id="KW-0175">Coiled coil</keyword>
<dbReference type="SUPFAM" id="SSF64268">
    <property type="entry name" value="PX domain"/>
    <property type="match status" value="1"/>
</dbReference>
<dbReference type="OMA" id="QASVRSW"/>
<dbReference type="Proteomes" id="UP000258309">
    <property type="component" value="Unassembled WGS sequence"/>
</dbReference>
<dbReference type="GO" id="GO:0007034">
    <property type="term" value="P:vacuolar transport"/>
    <property type="evidence" value="ECO:0007669"/>
    <property type="project" value="UniProtKB-ARBA"/>
</dbReference>
<keyword evidence="8" id="KW-1185">Reference proteome</keyword>
<dbReference type="GO" id="GO:0000329">
    <property type="term" value="C:fungal-type vacuole membrane"/>
    <property type="evidence" value="ECO:0007669"/>
    <property type="project" value="UniProtKB-ARBA"/>
</dbReference>
<dbReference type="EMBL" id="NCSJ02000196">
    <property type="protein sequence ID" value="RFU27657.1"/>
    <property type="molecule type" value="Genomic_DNA"/>
</dbReference>
<dbReference type="STRING" id="5539.A0A3E2H2Y3"/>
<gene>
    <name evidence="7" type="ORF">B7463_g8688</name>
</gene>
<dbReference type="SMART" id="SM00397">
    <property type="entry name" value="t_SNARE"/>
    <property type="match status" value="1"/>
</dbReference>
<dbReference type="GO" id="GO:0035091">
    <property type="term" value="F:phosphatidylinositol binding"/>
    <property type="evidence" value="ECO:0007669"/>
    <property type="project" value="InterPro"/>
</dbReference>
<dbReference type="SMART" id="SM00312">
    <property type="entry name" value="PX"/>
    <property type="match status" value="1"/>
</dbReference>
<feature type="domain" description="T-SNARE coiled-coil homology" evidence="5">
    <location>
        <begin position="319"/>
        <end position="381"/>
    </location>
</feature>
<evidence type="ECO:0000259" key="6">
    <source>
        <dbReference type="PROSITE" id="PS50195"/>
    </source>
</evidence>
<dbReference type="GO" id="GO:0016192">
    <property type="term" value="P:vesicle-mediated transport"/>
    <property type="evidence" value="ECO:0007669"/>
    <property type="project" value="UniProtKB-ARBA"/>
</dbReference>
<feature type="domain" description="PX" evidence="6">
    <location>
        <begin position="4"/>
        <end position="119"/>
    </location>
</feature>
<reference evidence="7 8" key="1">
    <citation type="submission" date="2018-05" db="EMBL/GenBank/DDBJ databases">
        <title>Draft genome sequence of Scytalidium lignicola DSM 105466, a ubiquitous saprotrophic fungus.</title>
        <authorList>
            <person name="Buettner E."/>
            <person name="Gebauer A.M."/>
            <person name="Hofrichter M."/>
            <person name="Liers C."/>
            <person name="Kellner H."/>
        </authorList>
    </citation>
    <scope>NUCLEOTIDE SEQUENCE [LARGE SCALE GENOMIC DNA]</scope>
    <source>
        <strain evidence="7 8">DSM 105466</strain>
    </source>
</reference>
<dbReference type="PROSITE" id="PS50195">
    <property type="entry name" value="PX"/>
    <property type="match status" value="1"/>
</dbReference>
<feature type="non-terminal residue" evidence="7">
    <location>
        <position position="382"/>
    </location>
</feature>
<dbReference type="InterPro" id="IPR000727">
    <property type="entry name" value="T_SNARE_dom"/>
</dbReference>
<dbReference type="CDD" id="cd06897">
    <property type="entry name" value="PX_SNARE"/>
    <property type="match status" value="1"/>
</dbReference>
<protein>
    <recommendedName>
        <fullName evidence="9">PX domain-containing protein</fullName>
    </recommendedName>
</protein>
<organism evidence="7 8">
    <name type="scientific">Scytalidium lignicola</name>
    <name type="common">Hyphomycete</name>
    <dbReference type="NCBI Taxonomy" id="5539"/>
    <lineage>
        <taxon>Eukaryota</taxon>
        <taxon>Fungi</taxon>
        <taxon>Dikarya</taxon>
        <taxon>Ascomycota</taxon>
        <taxon>Pezizomycotina</taxon>
        <taxon>Leotiomycetes</taxon>
        <taxon>Leotiomycetes incertae sedis</taxon>
        <taxon>Scytalidium</taxon>
    </lineage>
</organism>
<name>A0A3E2H2Y3_SCYLI</name>
<evidence type="ECO:0000313" key="7">
    <source>
        <dbReference type="EMBL" id="RFU27657.1"/>
    </source>
</evidence>
<evidence type="ECO:0008006" key="9">
    <source>
        <dbReference type="Google" id="ProtNLM"/>
    </source>
</evidence>
<dbReference type="FunFam" id="1.20.5.110:FF:000058">
    <property type="entry name" value="VAM7p Vacuolar SNARE protein"/>
    <property type="match status" value="1"/>
</dbReference>
<evidence type="ECO:0000256" key="3">
    <source>
        <dbReference type="ARBA" id="ARBA00023054"/>
    </source>
</evidence>
<dbReference type="Pfam" id="PF00787">
    <property type="entry name" value="PX"/>
    <property type="match status" value="1"/>
</dbReference>
<keyword evidence="2" id="KW-0926">Vacuole</keyword>
<dbReference type="CDD" id="cd15858">
    <property type="entry name" value="SNARE_VAM7"/>
    <property type="match status" value="1"/>
</dbReference>
<dbReference type="Gene3D" id="1.20.5.110">
    <property type="match status" value="1"/>
</dbReference>
<feature type="non-terminal residue" evidence="7">
    <location>
        <position position="1"/>
    </location>
</feature>
<dbReference type="AlphaFoldDB" id="A0A3E2H2Y3"/>
<comment type="caution">
    <text evidence="7">The sequence shown here is derived from an EMBL/GenBank/DDBJ whole genome shotgun (WGS) entry which is preliminary data.</text>
</comment>
<accession>A0A3E2H2Y3</accession>
<dbReference type="PROSITE" id="PS50192">
    <property type="entry name" value="T_SNARE"/>
    <property type="match status" value="1"/>
</dbReference>
<comment type="subcellular location">
    <subcellularLocation>
        <location evidence="1">Vacuole</location>
    </subcellularLocation>
</comment>